<dbReference type="Ensembl" id="ENSPKIT00000027809.1">
    <property type="protein sequence ID" value="ENSPKIP00000003842.1"/>
    <property type="gene ID" value="ENSPKIG00000021155.1"/>
</dbReference>
<evidence type="ECO:0000256" key="5">
    <source>
        <dbReference type="ARBA" id="ARBA00022846"/>
    </source>
</evidence>
<name>A0A3B3QAX0_9TELE</name>
<dbReference type="Pfam" id="PF06098">
    <property type="entry name" value="Radial_spoke_3"/>
    <property type="match status" value="1"/>
</dbReference>
<evidence type="ECO:0000256" key="8">
    <source>
        <dbReference type="ARBA" id="ARBA00023273"/>
    </source>
</evidence>
<dbReference type="OrthoDB" id="313308at2759"/>
<dbReference type="AlphaFoldDB" id="A0A3B3QAX0"/>
<keyword evidence="3" id="KW-0963">Cytoplasm</keyword>
<evidence type="ECO:0000256" key="10">
    <source>
        <dbReference type="SAM" id="MobiDB-lite"/>
    </source>
</evidence>
<dbReference type="PANTHER" id="PTHR21648">
    <property type="entry name" value="FLAGELLAR RADIAL SPOKE PROTEIN 3"/>
    <property type="match status" value="1"/>
</dbReference>
<keyword evidence="5" id="KW-0282">Flagellum</keyword>
<feature type="region of interest" description="Disordered" evidence="10">
    <location>
        <begin position="1"/>
        <end position="45"/>
    </location>
</feature>
<dbReference type="KEGG" id="pki:111858034"/>
<evidence type="ECO:0000313" key="11">
    <source>
        <dbReference type="Ensembl" id="ENSPKIP00000003842.1"/>
    </source>
</evidence>
<keyword evidence="4" id="KW-0597">Phosphoprotein</keyword>
<evidence type="ECO:0000313" key="12">
    <source>
        <dbReference type="Proteomes" id="UP000261540"/>
    </source>
</evidence>
<dbReference type="GO" id="GO:0005929">
    <property type="term" value="C:cilium"/>
    <property type="evidence" value="ECO:0007669"/>
    <property type="project" value="TreeGrafter"/>
</dbReference>
<evidence type="ECO:0000256" key="2">
    <source>
        <dbReference type="ARBA" id="ARBA00006737"/>
    </source>
</evidence>
<keyword evidence="12" id="KW-1185">Reference proteome</keyword>
<sequence length="339" mass="38936">MTTVLPSQKEAPAGTYTFASRPRAVHSRSKYRESTAEQNDGPASYGNIMYDRRVIRGNTYALHTLPTAAQLDPAELQRQPESRRRAAARKRPKDQQRVATPEPVEGRKHTDVQTDLYLEELSDRIEESNAGCQTDAFLDRPATPLFIPAKTGKDVATQIEDGELFDFDLEVRPLLEVLVGKTMEQALLEVMEEEELASLQAQQRAFEAQRDAELVEVQRLEERERRRHEEKERRIREQREVLQKEKELAEKVAARAFAQQHLTELLPSVYTVLQQHGFFYDPTQRDVETGFLPWLMEEVSSTLERRCAARTVLDMLIKDVTTQRVEAFHQGAYLSPDSK</sequence>
<dbReference type="Ensembl" id="ENSPKIT00000027795.1">
    <property type="protein sequence ID" value="ENSPKIP00000003828.1"/>
    <property type="gene ID" value="ENSPKIG00000021155.1"/>
</dbReference>
<feature type="region of interest" description="Disordered" evidence="10">
    <location>
        <begin position="71"/>
        <end position="108"/>
    </location>
</feature>
<dbReference type="Proteomes" id="UP000261540">
    <property type="component" value="Unplaced"/>
</dbReference>
<dbReference type="InterPro" id="IPR009290">
    <property type="entry name" value="Radial_spoke_3"/>
</dbReference>
<keyword evidence="9" id="KW-0175">Coiled coil</keyword>
<organism evidence="11 12">
    <name type="scientific">Paramormyrops kingsleyae</name>
    <dbReference type="NCBI Taxonomy" id="1676925"/>
    <lineage>
        <taxon>Eukaryota</taxon>
        <taxon>Metazoa</taxon>
        <taxon>Chordata</taxon>
        <taxon>Craniata</taxon>
        <taxon>Vertebrata</taxon>
        <taxon>Euteleostomi</taxon>
        <taxon>Actinopterygii</taxon>
        <taxon>Neopterygii</taxon>
        <taxon>Teleostei</taxon>
        <taxon>Osteoglossocephala</taxon>
        <taxon>Osteoglossomorpha</taxon>
        <taxon>Osteoglossiformes</taxon>
        <taxon>Mormyridae</taxon>
        <taxon>Paramormyrops</taxon>
    </lineage>
</organism>
<dbReference type="RefSeq" id="XP_023695176.1">
    <property type="nucleotide sequence ID" value="XM_023839408.2"/>
</dbReference>
<feature type="coiled-coil region" evidence="9">
    <location>
        <begin position="203"/>
        <end position="255"/>
    </location>
</feature>
<evidence type="ECO:0000256" key="6">
    <source>
        <dbReference type="ARBA" id="ARBA00023069"/>
    </source>
</evidence>
<evidence type="ECO:0000256" key="7">
    <source>
        <dbReference type="ARBA" id="ARBA00023212"/>
    </source>
</evidence>
<dbReference type="STRING" id="1676925.ENSPKIP00000003828"/>
<dbReference type="PANTHER" id="PTHR21648:SF0">
    <property type="entry name" value="RADIAL SPOKE HEAD PROTEIN 3 HOMOLOG"/>
    <property type="match status" value="1"/>
</dbReference>
<dbReference type="GeneID" id="111858034"/>
<keyword evidence="8" id="KW-0966">Cell projection</keyword>
<evidence type="ECO:0000256" key="4">
    <source>
        <dbReference type="ARBA" id="ARBA00022553"/>
    </source>
</evidence>
<reference evidence="11" key="1">
    <citation type="submission" date="2025-05" db="UniProtKB">
        <authorList>
            <consortium name="Ensembl"/>
        </authorList>
    </citation>
    <scope>IDENTIFICATION</scope>
</reference>
<keyword evidence="6" id="KW-0969">Cilium</keyword>
<evidence type="ECO:0000256" key="3">
    <source>
        <dbReference type="ARBA" id="ARBA00022490"/>
    </source>
</evidence>
<keyword evidence="7" id="KW-0206">Cytoskeleton</keyword>
<evidence type="ECO:0000256" key="9">
    <source>
        <dbReference type="SAM" id="Coils"/>
    </source>
</evidence>
<comment type="similarity">
    <text evidence="2">Belongs to the flagellar radial spoke RSP3 family.</text>
</comment>
<proteinExistence type="inferred from homology"/>
<protein>
    <submittedName>
        <fullName evidence="11">Radial spoke head 3</fullName>
    </submittedName>
</protein>
<evidence type="ECO:0000256" key="1">
    <source>
        <dbReference type="ARBA" id="ARBA00004611"/>
    </source>
</evidence>
<comment type="subcellular location">
    <subcellularLocation>
        <location evidence="1">Cytoplasm</location>
        <location evidence="1">Cytoskeleton</location>
        <location evidence="1">Flagellum axoneme</location>
    </subcellularLocation>
</comment>
<dbReference type="CTD" id="83861"/>
<accession>A0A3B3QAX0</accession>
<dbReference type="GeneTree" id="ENSGT00390000004172"/>